<evidence type="ECO:0000256" key="8">
    <source>
        <dbReference type="ARBA" id="ARBA00023053"/>
    </source>
</evidence>
<dbReference type="GO" id="GO:0015186">
    <property type="term" value="F:L-glutamine transmembrane transporter activity"/>
    <property type="evidence" value="ECO:0007669"/>
    <property type="project" value="TreeGrafter"/>
</dbReference>
<keyword evidence="4" id="KW-0813">Transport</keyword>
<dbReference type="GO" id="GO:0030424">
    <property type="term" value="C:axon"/>
    <property type="evidence" value="ECO:0007669"/>
    <property type="project" value="UniProtKB-SubCell"/>
</dbReference>
<feature type="transmembrane region" description="Helical" evidence="19">
    <location>
        <begin position="121"/>
        <end position="145"/>
    </location>
</feature>
<reference evidence="22" key="1">
    <citation type="submission" date="2018-06" db="EMBL/GenBank/DDBJ databases">
        <title>Genome assembly of Danube salmon.</title>
        <authorList>
            <person name="Macqueen D.J."/>
            <person name="Gundappa M.K."/>
        </authorList>
    </citation>
    <scope>NUCLEOTIDE SEQUENCE [LARGE SCALE GENOMIC DNA]</scope>
</reference>
<evidence type="ECO:0000256" key="19">
    <source>
        <dbReference type="SAM" id="Phobius"/>
    </source>
</evidence>
<evidence type="ECO:0000256" key="6">
    <source>
        <dbReference type="ARBA" id="ARBA00022970"/>
    </source>
</evidence>
<keyword evidence="5 19" id="KW-0812">Transmembrane</keyword>
<evidence type="ECO:0000256" key="2">
    <source>
        <dbReference type="ARBA" id="ARBA00004489"/>
    </source>
</evidence>
<evidence type="ECO:0000256" key="17">
    <source>
        <dbReference type="ARBA" id="ARBA00042869"/>
    </source>
</evidence>
<evidence type="ECO:0000313" key="22">
    <source>
        <dbReference type="Proteomes" id="UP000314982"/>
    </source>
</evidence>
<organism evidence="21 22">
    <name type="scientific">Hucho hucho</name>
    <name type="common">huchen</name>
    <dbReference type="NCBI Taxonomy" id="62062"/>
    <lineage>
        <taxon>Eukaryota</taxon>
        <taxon>Metazoa</taxon>
        <taxon>Chordata</taxon>
        <taxon>Craniata</taxon>
        <taxon>Vertebrata</taxon>
        <taxon>Euteleostomi</taxon>
        <taxon>Actinopterygii</taxon>
        <taxon>Neopterygii</taxon>
        <taxon>Teleostei</taxon>
        <taxon>Protacanthopterygii</taxon>
        <taxon>Salmoniformes</taxon>
        <taxon>Salmonidae</taxon>
        <taxon>Salmoninae</taxon>
        <taxon>Hucho</taxon>
    </lineage>
</organism>
<comment type="function">
    <text evidence="18">Symporter that selectively cotransports sodium ions and amino acids, such as L-glutamine and L-asparagine from the lysosome into the cytoplasm and may participates in mTORC1 activation. The transport activity requires an acidic lysosomal lumen.</text>
</comment>
<comment type="catalytic activity">
    <reaction evidence="15">
        <text>L-glutamine(in) + Na(+)(in) = L-glutamine(out) + Na(+)(out)</text>
        <dbReference type="Rhea" id="RHEA:68236"/>
        <dbReference type="ChEBI" id="CHEBI:29101"/>
        <dbReference type="ChEBI" id="CHEBI:58359"/>
    </reaction>
</comment>
<evidence type="ECO:0000256" key="15">
    <source>
        <dbReference type="ARBA" id="ARBA00034242"/>
    </source>
</evidence>
<keyword evidence="7 19" id="KW-1133">Transmembrane helix</keyword>
<evidence type="ECO:0000256" key="18">
    <source>
        <dbReference type="ARBA" id="ARBA00045740"/>
    </source>
</evidence>
<keyword evidence="13" id="KW-0966">Cell projection</keyword>
<dbReference type="Proteomes" id="UP000314982">
    <property type="component" value="Unassembled WGS sequence"/>
</dbReference>
<dbReference type="GO" id="GO:0005765">
    <property type="term" value="C:lysosomal membrane"/>
    <property type="evidence" value="ECO:0007669"/>
    <property type="project" value="UniProtKB-SubCell"/>
</dbReference>
<feature type="transmembrane region" description="Helical" evidence="19">
    <location>
        <begin position="306"/>
        <end position="331"/>
    </location>
</feature>
<dbReference type="GO" id="GO:0006814">
    <property type="term" value="P:sodium ion transport"/>
    <property type="evidence" value="ECO:0007669"/>
    <property type="project" value="UniProtKB-KW"/>
</dbReference>
<evidence type="ECO:0000313" key="21">
    <source>
        <dbReference type="Ensembl" id="ENSHHUP00000033183.1"/>
    </source>
</evidence>
<dbReference type="Ensembl" id="ENSHHUT00000034530.1">
    <property type="protein sequence ID" value="ENSHHUP00000033183.1"/>
    <property type="gene ID" value="ENSHHUG00000020978.1"/>
</dbReference>
<evidence type="ECO:0000256" key="4">
    <source>
        <dbReference type="ARBA" id="ARBA00022448"/>
    </source>
</evidence>
<feature type="transmembrane region" description="Helical" evidence="19">
    <location>
        <begin position="260"/>
        <end position="286"/>
    </location>
</feature>
<comment type="similarity">
    <text evidence="3">Belongs to the amino acid/polyamine transporter 2 family.</text>
</comment>
<feature type="transmembrane region" description="Helical" evidence="19">
    <location>
        <begin position="77"/>
        <end position="100"/>
    </location>
</feature>
<evidence type="ECO:0000256" key="1">
    <source>
        <dbReference type="ARBA" id="ARBA00004155"/>
    </source>
</evidence>
<dbReference type="Pfam" id="PF01490">
    <property type="entry name" value="Aa_trans"/>
    <property type="match status" value="1"/>
</dbReference>
<sequence>MAINSEAGDWAEAGSEDAGERAWLLQSPSVESVRPPLSDRERSGGVSATAAVFIVVNAALGAGLLNFPAAFNMAGGVIAGVVLQMSMLIFIISGLVILAYCSQVSNEGTYQEVVRASCGKVTGVICEVAIAVYTFGTCIAFFIVIGDQLDRLIAAIAHLPDGVVGGHWYIDRKFTICVTAVLVILPLSIPKEIGFQKYASALSVVGTWYVTIVVILKYIWPDKEMTPVPVKSLDTPTHSRCHVSSVPVFNSMRKSELKPWGGVVTVGMIICLFVYTGTGVCGFLSFGSNVSQDVLMSYPPNDIAVAIARAFIVICVITSYPILHFCGRAVLEGLWLRFRGEQVELCVRRERRRRVLQTLVWFTITLVLALFIPDIGRVISLIGGLAACFIFVFPGLCLIQAKLSETEVRSASWHGMVVYGVIMVTIGTFVFGQTTANAIYQDVIHYPDSQ</sequence>
<feature type="transmembrane region" description="Helical" evidence="19">
    <location>
        <begin position="355"/>
        <end position="372"/>
    </location>
</feature>
<keyword evidence="10 19" id="KW-0472">Membrane</keyword>
<keyword evidence="11" id="KW-0739">Sodium transport</keyword>
<reference evidence="21" key="2">
    <citation type="submission" date="2025-08" db="UniProtKB">
        <authorList>
            <consortium name="Ensembl"/>
        </authorList>
    </citation>
    <scope>IDENTIFICATION</scope>
</reference>
<keyword evidence="6" id="KW-0029">Amino-acid transport</keyword>
<feature type="transmembrane region" description="Helical" evidence="19">
    <location>
        <begin position="411"/>
        <end position="431"/>
    </location>
</feature>
<accession>A0A4W5M570</accession>
<dbReference type="AlphaFoldDB" id="A0A4W5M570"/>
<dbReference type="InterPro" id="IPR013057">
    <property type="entry name" value="AA_transpt_TM"/>
</dbReference>
<evidence type="ECO:0000256" key="14">
    <source>
        <dbReference type="ARBA" id="ARBA00034241"/>
    </source>
</evidence>
<evidence type="ECO:0000256" key="9">
    <source>
        <dbReference type="ARBA" id="ARBA00023065"/>
    </source>
</evidence>
<feature type="transmembrane region" description="Helical" evidence="19">
    <location>
        <begin position="198"/>
        <end position="220"/>
    </location>
</feature>
<evidence type="ECO:0000256" key="11">
    <source>
        <dbReference type="ARBA" id="ARBA00023201"/>
    </source>
</evidence>
<dbReference type="GO" id="GO:0015182">
    <property type="term" value="F:L-asparagine transmembrane transporter activity"/>
    <property type="evidence" value="ECO:0007669"/>
    <property type="project" value="TreeGrafter"/>
</dbReference>
<evidence type="ECO:0000256" key="3">
    <source>
        <dbReference type="ARBA" id="ARBA00008066"/>
    </source>
</evidence>
<reference evidence="21" key="3">
    <citation type="submission" date="2025-09" db="UniProtKB">
        <authorList>
            <consortium name="Ensembl"/>
        </authorList>
    </citation>
    <scope>IDENTIFICATION</scope>
</reference>
<comment type="catalytic activity">
    <reaction evidence="14">
        <text>L-asparagine(in) + Na(+)(in) = L-asparagine(out) + Na(+)(out)</text>
        <dbReference type="Rhea" id="RHEA:71383"/>
        <dbReference type="ChEBI" id="CHEBI:29101"/>
        <dbReference type="ChEBI" id="CHEBI:58048"/>
    </reaction>
</comment>
<evidence type="ECO:0000256" key="12">
    <source>
        <dbReference type="ARBA" id="ARBA00023228"/>
    </source>
</evidence>
<dbReference type="FunFam" id="1.20.1740.10:FF:000038">
    <property type="entry name" value="Putative sodium-coupled neutral amino acid transporter 7"/>
    <property type="match status" value="1"/>
</dbReference>
<evidence type="ECO:0000259" key="20">
    <source>
        <dbReference type="Pfam" id="PF01490"/>
    </source>
</evidence>
<evidence type="ECO:0000256" key="13">
    <source>
        <dbReference type="ARBA" id="ARBA00023273"/>
    </source>
</evidence>
<dbReference type="GeneTree" id="ENSGT00940000158136"/>
<feature type="transmembrane region" description="Helical" evidence="19">
    <location>
        <begin position="378"/>
        <end position="399"/>
    </location>
</feature>
<feature type="transmembrane region" description="Helical" evidence="19">
    <location>
        <begin position="44"/>
        <end position="65"/>
    </location>
</feature>
<protein>
    <recommendedName>
        <fullName evidence="16">Sodium-coupled neutral amino acid transporter 7</fullName>
    </recommendedName>
    <alternativeName>
        <fullName evidence="17">Solute carrier family 38 member 7</fullName>
    </alternativeName>
</protein>
<evidence type="ECO:0000256" key="10">
    <source>
        <dbReference type="ARBA" id="ARBA00023136"/>
    </source>
</evidence>
<dbReference type="PANTHER" id="PTHR22950">
    <property type="entry name" value="AMINO ACID TRANSPORTER"/>
    <property type="match status" value="1"/>
</dbReference>
<comment type="subcellular location">
    <subcellularLocation>
        <location evidence="2">Cell projection</location>
        <location evidence="2">Axon</location>
    </subcellularLocation>
    <subcellularLocation>
        <location evidence="1">Lysosome membrane</location>
        <topology evidence="1">Multi-pass membrane protein</topology>
    </subcellularLocation>
</comment>
<evidence type="ECO:0000256" key="5">
    <source>
        <dbReference type="ARBA" id="ARBA00022692"/>
    </source>
</evidence>
<feature type="domain" description="Amino acid transporter transmembrane" evidence="20">
    <location>
        <begin position="46"/>
        <end position="429"/>
    </location>
</feature>
<evidence type="ECO:0000256" key="16">
    <source>
        <dbReference type="ARBA" id="ARBA00039331"/>
    </source>
</evidence>
<keyword evidence="8" id="KW-0915">Sodium</keyword>
<keyword evidence="22" id="KW-1185">Reference proteome</keyword>
<name>A0A4W5M570_9TELE</name>
<dbReference type="PANTHER" id="PTHR22950:SF192">
    <property type="entry name" value="SODIUM-COUPLED NEUTRAL AMINO ACID TRANSPORTER 7"/>
    <property type="match status" value="1"/>
</dbReference>
<evidence type="ECO:0000256" key="7">
    <source>
        <dbReference type="ARBA" id="ARBA00022989"/>
    </source>
</evidence>
<proteinExistence type="inferred from homology"/>
<keyword evidence="9" id="KW-0406">Ion transport</keyword>
<keyword evidence="12" id="KW-0458">Lysosome</keyword>